<protein>
    <recommendedName>
        <fullName evidence="2">hydroxymethylglutaryl-CoA reductase (NADPH)</fullName>
        <ecNumber evidence="2">1.1.1.34</ecNumber>
    </recommendedName>
</protein>
<dbReference type="InterPro" id="IPR057868">
    <property type="entry name" value="HMG-CoA"/>
</dbReference>
<organism evidence="6 7">
    <name type="scientific">Fibrella aestuarina BUZ 2</name>
    <dbReference type="NCBI Taxonomy" id="1166018"/>
    <lineage>
        <taxon>Bacteria</taxon>
        <taxon>Pseudomonadati</taxon>
        <taxon>Bacteroidota</taxon>
        <taxon>Cytophagia</taxon>
        <taxon>Cytophagales</taxon>
        <taxon>Spirosomataceae</taxon>
        <taxon>Fibrella</taxon>
    </lineage>
</organism>
<evidence type="ECO:0000256" key="3">
    <source>
        <dbReference type="ARBA" id="ARBA00022857"/>
    </source>
</evidence>
<dbReference type="PANTHER" id="PTHR10572:SF24">
    <property type="entry name" value="3-HYDROXY-3-METHYLGLUTARYL-COENZYME A REDUCTASE"/>
    <property type="match status" value="1"/>
</dbReference>
<dbReference type="InterPro" id="IPR009023">
    <property type="entry name" value="HMG_CoA_Rdtase_NAD(P)-bd_sf"/>
</dbReference>
<dbReference type="GO" id="GO:0004420">
    <property type="term" value="F:hydroxymethylglutaryl-CoA reductase (NADPH) activity"/>
    <property type="evidence" value="ECO:0007669"/>
    <property type="project" value="UniProtKB-EC"/>
</dbReference>
<dbReference type="AlphaFoldDB" id="I0KEK1"/>
<evidence type="ECO:0000313" key="6">
    <source>
        <dbReference type="EMBL" id="CCH02554.1"/>
    </source>
</evidence>
<dbReference type="PROSITE" id="PS50065">
    <property type="entry name" value="HMG_COA_REDUCTASE_4"/>
    <property type="match status" value="1"/>
</dbReference>
<accession>I0KEK1</accession>
<dbReference type="Gene3D" id="3.90.770.10">
    <property type="entry name" value="3-hydroxy-3-methylglutaryl-coenzyme A Reductase, Chain A, domain 2"/>
    <property type="match status" value="1"/>
</dbReference>
<dbReference type="Proteomes" id="UP000011058">
    <property type="component" value="Chromosome"/>
</dbReference>
<reference evidence="6 7" key="1">
    <citation type="journal article" date="2012" name="J. Bacteriol.">
        <title>Genome Sequence of Fibrella aestuarina BUZ 2T, a Filamentous Marine Bacterium.</title>
        <authorList>
            <person name="Filippini M."/>
            <person name="Qi W."/>
            <person name="Blom J."/>
            <person name="Goesmann A."/>
            <person name="Smits T.H."/>
            <person name="Bagheri H.C."/>
        </authorList>
    </citation>
    <scope>NUCLEOTIDE SEQUENCE [LARGE SCALE GENOMIC DNA]</scope>
    <source>
        <strain evidence="7">BUZ 2T</strain>
    </source>
</reference>
<dbReference type="SUPFAM" id="SSF56542">
    <property type="entry name" value="Substrate-binding domain of HMG-CoA reductase"/>
    <property type="match status" value="1"/>
</dbReference>
<dbReference type="EMBL" id="HE796683">
    <property type="protein sequence ID" value="CCH02554.1"/>
    <property type="molecule type" value="Genomic_DNA"/>
</dbReference>
<comment type="similarity">
    <text evidence="1">Belongs to the HMG-CoA reductase family.</text>
</comment>
<gene>
    <name evidence="6" type="primary">hmgA</name>
    <name evidence="6" type="ORF">FAES_4555</name>
</gene>
<dbReference type="KEGG" id="fae:FAES_4555"/>
<dbReference type="InterPro" id="IPR004554">
    <property type="entry name" value="HMG_CoA_Rdtase_eu_arc"/>
</dbReference>
<sequence>MIEMKPPAATVGQASVWPITVSASSGRMVSACKKQSRSPCARWAAPFICVARPSRSQHSRCRLGQSVWAARTRASVWSVLPPSATHTSTGSGQSCRTKRRVRGKSAASLSVGMIIDTDTMFQFIPGVLLKQLYTRSSLQNTPTGITFTLKNRLADAQFTGLQRARIDGIDYPAEAFQLIPDTGEAVTVAAISPARPLPFPLRQSVRVVAQTAQLDPGLHQLEITLHTKPFGTITLRVDDELQPGLFGEVDELTAPATLSIPRQADDYTPEAVAERQRYLAERTQTQPQHLFKASFAPDTVRRNIEHFVGVAQVPIGLAGPLRVNGEWAQGDFLIPLATTEGTLVASYNRGIKLINGSGGVTCTVQDDAMQRAPVFEFADARAARDFVRWIEARQPQLAAEAQTTSSYAKLRYVDTYLNGKLAFLRFGYTTGDAAGQNMVTKATLAACNYILEQYPDGQIQHFFLESNMATDKKPSQINVLRTRGKRVTAEVTIPRALLIRELQVEPEQLHRHARVGQVGAWLAGTNNNGLHSVNGLAALFIATGQDVACLAESSAAIAYSEILPNGDLYGSVTLPSLIVATHGGGTGLPTQRECLELMDCYGPGQVMKFAEIVAGVIAAGELSLAAAISSLDWVSSHEVKRND</sequence>
<evidence type="ECO:0000256" key="2">
    <source>
        <dbReference type="ARBA" id="ARBA00012999"/>
    </source>
</evidence>
<dbReference type="Gene3D" id="3.30.70.420">
    <property type="entry name" value="Hydroxymethylglutaryl-CoA reductase, class I/II, NAD/NADP-binding domain"/>
    <property type="match status" value="1"/>
</dbReference>
<evidence type="ECO:0000256" key="4">
    <source>
        <dbReference type="ARBA" id="ARBA00023002"/>
    </source>
</evidence>
<dbReference type="Pfam" id="PF25653">
    <property type="entry name" value="HMG-CoA_red_N"/>
    <property type="match status" value="1"/>
</dbReference>
<dbReference type="PANTHER" id="PTHR10572">
    <property type="entry name" value="3-HYDROXY-3-METHYLGLUTARYL-COENZYME A REDUCTASE"/>
    <property type="match status" value="1"/>
</dbReference>
<evidence type="ECO:0000256" key="1">
    <source>
        <dbReference type="ARBA" id="ARBA00007661"/>
    </source>
</evidence>
<keyword evidence="3" id="KW-0521">NADP</keyword>
<dbReference type="CDD" id="cd00643">
    <property type="entry name" value="HMG-CoA_reductase_classI"/>
    <property type="match status" value="1"/>
</dbReference>
<keyword evidence="4 6" id="KW-0560">Oxidoreductase</keyword>
<dbReference type="PRINTS" id="PR00071">
    <property type="entry name" value="HMGCOARDTASE"/>
</dbReference>
<keyword evidence="7" id="KW-1185">Reference proteome</keyword>
<dbReference type="GO" id="GO:0008299">
    <property type="term" value="P:isoprenoid biosynthetic process"/>
    <property type="evidence" value="ECO:0007669"/>
    <property type="project" value="InterPro"/>
</dbReference>
<proteinExistence type="inferred from homology"/>
<dbReference type="InterPro" id="IPR002202">
    <property type="entry name" value="HMG_CoA_Rdtase"/>
</dbReference>
<dbReference type="InterPro" id="IPR009029">
    <property type="entry name" value="HMG_CoA_Rdtase_sub-bd_dom_sf"/>
</dbReference>
<evidence type="ECO:0000259" key="5">
    <source>
        <dbReference type="Pfam" id="PF25653"/>
    </source>
</evidence>
<dbReference type="HOGENOM" id="CLU_001734_2_2_10"/>
<dbReference type="eggNOG" id="COG1257">
    <property type="taxonomic scope" value="Bacteria"/>
</dbReference>
<evidence type="ECO:0000313" key="7">
    <source>
        <dbReference type="Proteomes" id="UP000011058"/>
    </source>
</evidence>
<feature type="domain" description="Hydroxymethylglutaryl-CoA reductase-like" evidence="5">
    <location>
        <begin position="128"/>
        <end position="241"/>
    </location>
</feature>
<dbReference type="PATRIC" id="fig|1166018.3.peg.1523"/>
<dbReference type="SUPFAM" id="SSF55035">
    <property type="entry name" value="NAD-binding domain of HMG-CoA reductase"/>
    <property type="match status" value="1"/>
</dbReference>
<dbReference type="Pfam" id="PF00368">
    <property type="entry name" value="HMG-CoA_red"/>
    <property type="match status" value="1"/>
</dbReference>
<dbReference type="EC" id="1.1.1.34" evidence="2"/>
<name>I0KEK1_9BACT</name>
<dbReference type="InterPro" id="IPR023074">
    <property type="entry name" value="HMG_CoA_Rdtase_cat_sf"/>
</dbReference>
<dbReference type="STRING" id="1166018.FAES_4555"/>
<dbReference type="GO" id="GO:0015936">
    <property type="term" value="P:coenzyme A metabolic process"/>
    <property type="evidence" value="ECO:0007669"/>
    <property type="project" value="InterPro"/>
</dbReference>